<dbReference type="AlphaFoldDB" id="A0A834YUD0"/>
<evidence type="ECO:0000313" key="1">
    <source>
        <dbReference type="EMBL" id="KAF8395819.1"/>
    </source>
</evidence>
<accession>A0A834YUD0</accession>
<proteinExistence type="predicted"/>
<dbReference type="EMBL" id="JABCRI010000013">
    <property type="protein sequence ID" value="KAF8395819.1"/>
    <property type="molecule type" value="Genomic_DNA"/>
</dbReference>
<comment type="caution">
    <text evidence="1">The sequence shown here is derived from an EMBL/GenBank/DDBJ whole genome shotgun (WGS) entry which is preliminary data.</text>
</comment>
<keyword evidence="2" id="KW-1185">Reference proteome</keyword>
<evidence type="ECO:0000313" key="2">
    <source>
        <dbReference type="Proteomes" id="UP000655225"/>
    </source>
</evidence>
<protein>
    <submittedName>
        <fullName evidence="1">Uncharacterized protein</fullName>
    </submittedName>
</protein>
<organism evidence="1 2">
    <name type="scientific">Tetracentron sinense</name>
    <name type="common">Spur-leaf</name>
    <dbReference type="NCBI Taxonomy" id="13715"/>
    <lineage>
        <taxon>Eukaryota</taxon>
        <taxon>Viridiplantae</taxon>
        <taxon>Streptophyta</taxon>
        <taxon>Embryophyta</taxon>
        <taxon>Tracheophyta</taxon>
        <taxon>Spermatophyta</taxon>
        <taxon>Magnoliopsida</taxon>
        <taxon>Trochodendrales</taxon>
        <taxon>Trochodendraceae</taxon>
        <taxon>Tetracentron</taxon>
    </lineage>
</organism>
<dbReference type="Proteomes" id="UP000655225">
    <property type="component" value="Unassembled WGS sequence"/>
</dbReference>
<reference evidence="1 2" key="1">
    <citation type="submission" date="2020-04" db="EMBL/GenBank/DDBJ databases">
        <title>Plant Genome Project.</title>
        <authorList>
            <person name="Zhang R.-G."/>
        </authorList>
    </citation>
    <scope>NUCLEOTIDE SEQUENCE [LARGE SCALE GENOMIC DNA]</scope>
    <source>
        <strain evidence="1">YNK0</strain>
        <tissue evidence="1">Leaf</tissue>
    </source>
</reference>
<gene>
    <name evidence="1" type="ORF">HHK36_019773</name>
</gene>
<sequence length="83" mass="9132">MGEMMIQMEIVLQEEIGGKGHSITKALPPRHVNSPCSLCKKYAYDLRVPEYALRLPFLGNSVSISQNPLAKTLGFVKSGRALT</sequence>
<name>A0A834YUD0_TETSI</name>